<protein>
    <submittedName>
        <fullName evidence="7">Glycoside hydrolase 43 family protein</fullName>
    </submittedName>
</protein>
<dbReference type="InterPro" id="IPR041542">
    <property type="entry name" value="GH43_C2"/>
</dbReference>
<dbReference type="Gene3D" id="2.60.120.200">
    <property type="match status" value="1"/>
</dbReference>
<dbReference type="Gene3D" id="2.115.10.20">
    <property type="entry name" value="Glycosyl hydrolase domain, family 43"/>
    <property type="match status" value="1"/>
</dbReference>
<dbReference type="InterPro" id="IPR051795">
    <property type="entry name" value="Glycosyl_Hydrlase_43"/>
</dbReference>
<dbReference type="Pfam" id="PF04616">
    <property type="entry name" value="Glyco_hydro_43"/>
    <property type="match status" value="1"/>
</dbReference>
<dbReference type="PANTHER" id="PTHR42812:SF12">
    <property type="entry name" value="BETA-XYLOSIDASE-RELATED"/>
    <property type="match status" value="1"/>
</dbReference>
<dbReference type="PROSITE" id="PS51257">
    <property type="entry name" value="PROKAR_LIPOPROTEIN"/>
    <property type="match status" value="1"/>
</dbReference>
<evidence type="ECO:0000256" key="5">
    <source>
        <dbReference type="SAM" id="SignalP"/>
    </source>
</evidence>
<dbReference type="SUPFAM" id="SSF75005">
    <property type="entry name" value="Arabinanase/levansucrase/invertase"/>
    <property type="match status" value="1"/>
</dbReference>
<name>A0ABV0FW77_9BURK</name>
<dbReference type="InterPro" id="IPR006710">
    <property type="entry name" value="Glyco_hydro_43"/>
</dbReference>
<dbReference type="Proteomes" id="UP001495147">
    <property type="component" value="Unassembled WGS sequence"/>
</dbReference>
<organism evidence="7 8">
    <name type="scientific">Roseateles paludis</name>
    <dbReference type="NCBI Taxonomy" id="3145238"/>
    <lineage>
        <taxon>Bacteria</taxon>
        <taxon>Pseudomonadati</taxon>
        <taxon>Pseudomonadota</taxon>
        <taxon>Betaproteobacteria</taxon>
        <taxon>Burkholderiales</taxon>
        <taxon>Sphaerotilaceae</taxon>
        <taxon>Roseateles</taxon>
    </lineage>
</organism>
<sequence>MPTLISRSHRALLALLLGLACSWATAWQSDQGDGTYANPVFWADYPDPDVIRVGEDFYFATSTFAGSPGMRILHSRDLINWTIAGYVLPRLTGSPAFDLQGRGANPGVYRRGIYAPSLRHHQGHFYLVVTPVGLNTRLCKAAQVQGPWDCHELDREAFDPGLFFDTDGKAYVVTSASTDGTITLLSLSEDLKRVTNARKIHYIKGGEGVHVLKRDGLYYLFNAVPWRLGMSISRSRSLDGPWETIESINTAETGGHQGAIVELADGRWWGFVMQDKPAIGRVTHMSPIFWKDGWPIWGTPEAPGRVPARATKPIQGQPLAQPATSDEFSEPQLGLQWMWNHNPVDSAWSLRERPGHLRLRALPAADFWHARNTLTQKSQGPVSHVEISMDVSRLAVGDQCGLGTLGRYNGQLYATRDAGGQLSLNWRLITDQGDKDPQTVQDGPRVPISTERIELRMDLDYVTTNRARLSWRAAGQATWQAVGEPFDLRFDWRTGTFQGPQVAMFCFHTGEQAAGYVDIDWFRFSDKP</sequence>
<reference evidence="7 8" key="1">
    <citation type="submission" date="2024-05" db="EMBL/GenBank/DDBJ databases">
        <title>Roseateles sp. DJS-2-20 16S ribosomal RNA gene Genome sequencing and assembly.</title>
        <authorList>
            <person name="Woo H."/>
        </authorList>
    </citation>
    <scope>NUCLEOTIDE SEQUENCE [LARGE SCALE GENOMIC DNA]</scope>
    <source>
        <strain evidence="7 8">DJS-2-20</strain>
    </source>
</reference>
<dbReference type="PANTHER" id="PTHR42812">
    <property type="entry name" value="BETA-XYLOSIDASE"/>
    <property type="match status" value="1"/>
</dbReference>
<dbReference type="Pfam" id="PF17851">
    <property type="entry name" value="GH43_C2"/>
    <property type="match status" value="1"/>
</dbReference>
<keyword evidence="2 4" id="KW-0378">Hydrolase</keyword>
<dbReference type="InterPro" id="IPR023296">
    <property type="entry name" value="Glyco_hydro_beta-prop_sf"/>
</dbReference>
<comment type="caution">
    <text evidence="7">The sequence shown here is derived from an EMBL/GenBank/DDBJ whole genome shotgun (WGS) entry which is preliminary data.</text>
</comment>
<comment type="similarity">
    <text evidence="1 4">Belongs to the glycosyl hydrolase 43 family.</text>
</comment>
<keyword evidence="3 4" id="KW-0326">Glycosidase</keyword>
<accession>A0ABV0FW77</accession>
<dbReference type="CDD" id="cd09001">
    <property type="entry name" value="GH43_FsAxh1-like"/>
    <property type="match status" value="1"/>
</dbReference>
<feature type="chain" id="PRO_5045059308" evidence="5">
    <location>
        <begin position="27"/>
        <end position="528"/>
    </location>
</feature>
<evidence type="ECO:0000259" key="6">
    <source>
        <dbReference type="Pfam" id="PF17851"/>
    </source>
</evidence>
<dbReference type="SUPFAM" id="SSF49899">
    <property type="entry name" value="Concanavalin A-like lectins/glucanases"/>
    <property type="match status" value="1"/>
</dbReference>
<gene>
    <name evidence="7" type="ORF">ABDJ85_01775</name>
</gene>
<evidence type="ECO:0000256" key="2">
    <source>
        <dbReference type="ARBA" id="ARBA00022801"/>
    </source>
</evidence>
<keyword evidence="8" id="KW-1185">Reference proteome</keyword>
<dbReference type="GO" id="GO:0016787">
    <property type="term" value="F:hydrolase activity"/>
    <property type="evidence" value="ECO:0007669"/>
    <property type="project" value="UniProtKB-KW"/>
</dbReference>
<feature type="domain" description="Beta-xylosidase C-terminal Concanavalin A-like" evidence="6">
    <location>
        <begin position="325"/>
        <end position="524"/>
    </location>
</feature>
<keyword evidence="5" id="KW-0732">Signal</keyword>
<dbReference type="RefSeq" id="WP_347703006.1">
    <property type="nucleotide sequence ID" value="NZ_JBDPZD010000001.1"/>
</dbReference>
<evidence type="ECO:0000256" key="4">
    <source>
        <dbReference type="RuleBase" id="RU361187"/>
    </source>
</evidence>
<proteinExistence type="inferred from homology"/>
<evidence type="ECO:0000256" key="3">
    <source>
        <dbReference type="ARBA" id="ARBA00023295"/>
    </source>
</evidence>
<feature type="signal peptide" evidence="5">
    <location>
        <begin position="1"/>
        <end position="26"/>
    </location>
</feature>
<dbReference type="InterPro" id="IPR013320">
    <property type="entry name" value="ConA-like_dom_sf"/>
</dbReference>
<evidence type="ECO:0000313" key="7">
    <source>
        <dbReference type="EMBL" id="MEO3690173.1"/>
    </source>
</evidence>
<evidence type="ECO:0000313" key="8">
    <source>
        <dbReference type="Proteomes" id="UP001495147"/>
    </source>
</evidence>
<dbReference type="EMBL" id="JBDPZD010000001">
    <property type="protein sequence ID" value="MEO3690173.1"/>
    <property type="molecule type" value="Genomic_DNA"/>
</dbReference>
<evidence type="ECO:0000256" key="1">
    <source>
        <dbReference type="ARBA" id="ARBA00009865"/>
    </source>
</evidence>